<comment type="catalytic activity">
    <reaction evidence="1">
        <text>a 1-acyl-sn-glycero-3-phosphate + an acyl-CoA = a 1,2-diacyl-sn-glycero-3-phosphate + CoA</text>
        <dbReference type="Rhea" id="RHEA:19709"/>
        <dbReference type="ChEBI" id="CHEBI:57287"/>
        <dbReference type="ChEBI" id="CHEBI:57970"/>
        <dbReference type="ChEBI" id="CHEBI:58342"/>
        <dbReference type="ChEBI" id="CHEBI:58608"/>
        <dbReference type="EC" id="2.3.1.51"/>
    </reaction>
</comment>
<dbReference type="EC" id="2.3.1.51" evidence="5"/>
<keyword evidence="8" id="KW-0812">Transmembrane</keyword>
<evidence type="ECO:0000256" key="7">
    <source>
        <dbReference type="ARBA" id="ARBA00023315"/>
    </source>
</evidence>
<feature type="transmembrane region" description="Helical" evidence="8">
    <location>
        <begin position="59"/>
        <end position="79"/>
    </location>
</feature>
<dbReference type="PANTHER" id="PTHR10983:SF16">
    <property type="entry name" value="LYSOCARDIOLIPIN ACYLTRANSFERASE 1"/>
    <property type="match status" value="1"/>
</dbReference>
<dbReference type="GO" id="GO:0003841">
    <property type="term" value="F:1-acylglycerol-3-phosphate O-acyltransferase activity"/>
    <property type="evidence" value="ECO:0007669"/>
    <property type="project" value="UniProtKB-EC"/>
</dbReference>
<keyword evidence="8" id="KW-1133">Transmembrane helix</keyword>
<evidence type="ECO:0000256" key="2">
    <source>
        <dbReference type="ARBA" id="ARBA00004728"/>
    </source>
</evidence>
<dbReference type="AlphaFoldDB" id="A0A7I8JXN5"/>
<dbReference type="SUPFAM" id="SSF69593">
    <property type="entry name" value="Glycerol-3-phosphate (1)-acyltransferase"/>
    <property type="match status" value="1"/>
</dbReference>
<comment type="similarity">
    <text evidence="4">Belongs to the 1-acyl-sn-glycerol-3-phosphate acyltransferase family.</text>
</comment>
<dbReference type="EMBL" id="LR746264">
    <property type="protein sequence ID" value="CAA7387692.1"/>
    <property type="molecule type" value="Genomic_DNA"/>
</dbReference>
<evidence type="ECO:0000256" key="3">
    <source>
        <dbReference type="ARBA" id="ARBA00005189"/>
    </source>
</evidence>
<gene>
    <name evidence="10" type="ORF">SI8410_01000093</name>
</gene>
<keyword evidence="7" id="KW-0012">Acyltransferase</keyword>
<dbReference type="CDD" id="cd07990">
    <property type="entry name" value="LPLAT_LCLAT1-like"/>
    <property type="match status" value="1"/>
</dbReference>
<feature type="transmembrane region" description="Helical" evidence="8">
    <location>
        <begin position="315"/>
        <end position="336"/>
    </location>
</feature>
<proteinExistence type="inferred from homology"/>
<dbReference type="UniPathway" id="UPA00557">
    <property type="reaction ID" value="UER00613"/>
</dbReference>
<dbReference type="GO" id="GO:0016024">
    <property type="term" value="P:CDP-diacylglycerol biosynthetic process"/>
    <property type="evidence" value="ECO:0007669"/>
    <property type="project" value="UniProtKB-UniPathway"/>
</dbReference>
<keyword evidence="11" id="KW-1185">Reference proteome</keyword>
<reference evidence="10" key="1">
    <citation type="submission" date="2020-02" db="EMBL/GenBank/DDBJ databases">
        <authorList>
            <person name="Scholz U."/>
            <person name="Mascher M."/>
            <person name="Fiebig A."/>
        </authorList>
    </citation>
    <scope>NUCLEOTIDE SEQUENCE</scope>
</reference>
<evidence type="ECO:0000256" key="1">
    <source>
        <dbReference type="ARBA" id="ARBA00001141"/>
    </source>
</evidence>
<evidence type="ECO:0000256" key="8">
    <source>
        <dbReference type="SAM" id="Phobius"/>
    </source>
</evidence>
<dbReference type="Proteomes" id="UP000663760">
    <property type="component" value="Chromosome 1"/>
</dbReference>
<comment type="pathway">
    <text evidence="3">Lipid metabolism.</text>
</comment>
<dbReference type="InterPro" id="IPR002123">
    <property type="entry name" value="Plipid/glycerol_acylTrfase"/>
</dbReference>
<keyword evidence="6" id="KW-0808">Transferase</keyword>
<evidence type="ECO:0000313" key="11">
    <source>
        <dbReference type="Proteomes" id="UP000663760"/>
    </source>
</evidence>
<feature type="domain" description="Phospholipid/glycerol acyltransferase" evidence="9">
    <location>
        <begin position="100"/>
        <end position="222"/>
    </location>
</feature>
<accession>A0A7I8JXN5</accession>
<evidence type="ECO:0000259" key="9">
    <source>
        <dbReference type="SMART" id="SM00563"/>
    </source>
</evidence>
<name>A0A7I8JXN5_SPIIN</name>
<protein>
    <recommendedName>
        <fullName evidence="5">1-acylglycerol-3-phosphate O-acyltransferase</fullName>
        <ecNumber evidence="5">2.3.1.51</ecNumber>
    </recommendedName>
</protein>
<dbReference type="OrthoDB" id="189226at2759"/>
<dbReference type="Pfam" id="PF01553">
    <property type="entry name" value="Acyltransferase"/>
    <property type="match status" value="1"/>
</dbReference>
<evidence type="ECO:0000256" key="5">
    <source>
        <dbReference type="ARBA" id="ARBA00013211"/>
    </source>
</evidence>
<feature type="transmembrane region" description="Helical" evidence="8">
    <location>
        <begin position="23"/>
        <end position="47"/>
    </location>
</feature>
<dbReference type="SMART" id="SM00563">
    <property type="entry name" value="PlsC"/>
    <property type="match status" value="1"/>
</dbReference>
<organism evidence="10 11">
    <name type="scientific">Spirodela intermedia</name>
    <name type="common">Intermediate duckweed</name>
    <dbReference type="NCBI Taxonomy" id="51605"/>
    <lineage>
        <taxon>Eukaryota</taxon>
        <taxon>Viridiplantae</taxon>
        <taxon>Streptophyta</taxon>
        <taxon>Embryophyta</taxon>
        <taxon>Tracheophyta</taxon>
        <taxon>Spermatophyta</taxon>
        <taxon>Magnoliopsida</taxon>
        <taxon>Liliopsida</taxon>
        <taxon>Araceae</taxon>
        <taxon>Lemnoideae</taxon>
        <taxon>Spirodela</taxon>
    </lineage>
</organism>
<evidence type="ECO:0000313" key="10">
    <source>
        <dbReference type="EMBL" id="CAA7387692.1"/>
    </source>
</evidence>
<sequence>MEIQEPLNSANRPRQPTLSPLRILRGALLLAMFLSTAFMLLVCLAPWTAVVLRFFSVHYSRVATSCLFGAWLSMWPLLFEKINGTKVVFSGEYVPEKERVLILANHRTEVDWMYLWDLAARKGRLGYIRYVLKSSLMRLPVFGWAFQILEFIPVERKWELDESKMLHILSSYRDPDDPLWLVVFPEGTDYTEHKCIRSQQYAAENGLPILRNVLLPKTRGFYACFETLRCSLDAVYDITIGYKHWCPLFRDNILGVGPSEVHIHVKRIPVNEIPLSENDVAGWLMDRFRVKDHLLSDFTAQGHFPNQGTEGDLFALKYVVIYALVIAATCTCTYLITFSSIWIKIYVLASCGYFVSATYFDLQPSPIL</sequence>
<comment type="pathway">
    <text evidence="2">Phospholipid metabolism; CDP-diacylglycerol biosynthesis; CDP-diacylglycerol from sn-glycerol 3-phosphate: step 2/3.</text>
</comment>
<keyword evidence="8" id="KW-0472">Membrane</keyword>
<dbReference type="Pfam" id="PF16076">
    <property type="entry name" value="Acyltransf_C"/>
    <property type="match status" value="1"/>
</dbReference>
<evidence type="ECO:0000256" key="4">
    <source>
        <dbReference type="ARBA" id="ARBA00008655"/>
    </source>
</evidence>
<dbReference type="PANTHER" id="PTHR10983">
    <property type="entry name" value="1-ACYLGLYCEROL-3-PHOSPHATE ACYLTRANSFERASE-RELATED"/>
    <property type="match status" value="1"/>
</dbReference>
<dbReference type="InterPro" id="IPR032098">
    <property type="entry name" value="Acyltransf_C"/>
</dbReference>
<dbReference type="GO" id="GO:0012505">
    <property type="term" value="C:endomembrane system"/>
    <property type="evidence" value="ECO:0007669"/>
    <property type="project" value="TreeGrafter"/>
</dbReference>
<evidence type="ECO:0000256" key="6">
    <source>
        <dbReference type="ARBA" id="ARBA00022679"/>
    </source>
</evidence>